<name>U4TXQ9_9LACO</name>
<organism evidence="1 2">
    <name type="scientific">Schleiferilactobacillus shenzhenensis LY-73</name>
    <dbReference type="NCBI Taxonomy" id="1231336"/>
    <lineage>
        <taxon>Bacteria</taxon>
        <taxon>Bacillati</taxon>
        <taxon>Bacillota</taxon>
        <taxon>Bacilli</taxon>
        <taxon>Lactobacillales</taxon>
        <taxon>Lactobacillaceae</taxon>
        <taxon>Schleiferilactobacillus</taxon>
    </lineage>
</organism>
<dbReference type="HOGENOM" id="CLU_3201443_0_0_9"/>
<sequence length="45" mass="4880">MIQHVGIFYNDQAGHSQAGKLAQRLATKAAKQGIRCDKITAPNVE</sequence>
<dbReference type="EMBL" id="KI271583">
    <property type="protein sequence ID" value="ERL66132.1"/>
    <property type="molecule type" value="Genomic_DNA"/>
</dbReference>
<accession>U4TXQ9</accession>
<dbReference type="STRING" id="1231336.L248_1224"/>
<keyword evidence="2" id="KW-1185">Reference proteome</keyword>
<evidence type="ECO:0000313" key="1">
    <source>
        <dbReference type="EMBL" id="ERL66132.1"/>
    </source>
</evidence>
<evidence type="ECO:0008006" key="3">
    <source>
        <dbReference type="Google" id="ProtNLM"/>
    </source>
</evidence>
<gene>
    <name evidence="1" type="ORF">L248_1224</name>
</gene>
<evidence type="ECO:0000313" key="2">
    <source>
        <dbReference type="Proteomes" id="UP000030647"/>
    </source>
</evidence>
<dbReference type="Proteomes" id="UP000030647">
    <property type="component" value="Unassembled WGS sequence"/>
</dbReference>
<dbReference type="RefSeq" id="WP_022528509.1">
    <property type="nucleotide sequence ID" value="NZ_KI271583.1"/>
</dbReference>
<dbReference type="AlphaFoldDB" id="U4TXQ9"/>
<reference evidence="2" key="1">
    <citation type="journal article" date="2013" name="Genome Announc.">
        <title>Whole-Genome Sequencing of Lactobacillus shenzhenensis Strain LY-73T.</title>
        <authorList>
            <person name="Lin Z."/>
            <person name="Liu Z."/>
            <person name="Yang R."/>
            <person name="Zou Y."/>
            <person name="Wan D."/>
            <person name="Chen J."/>
            <person name="Guo M."/>
            <person name="Zhao J."/>
            <person name="Fang C."/>
            <person name="Yang R."/>
            <person name="Liu F."/>
        </authorList>
    </citation>
    <scope>NUCLEOTIDE SEQUENCE [LARGE SCALE GENOMIC DNA]</scope>
    <source>
        <strain evidence="2">LY-73</strain>
    </source>
</reference>
<protein>
    <recommendedName>
        <fullName evidence="3">Flavodoxin-like domain-containing protein</fullName>
    </recommendedName>
</protein>
<proteinExistence type="predicted"/>